<name>A0A7W8ZZJ9_9MICO</name>
<dbReference type="RefSeq" id="WP_152602220.1">
    <property type="nucleotide sequence ID" value="NZ_JACHBQ010000001.1"/>
</dbReference>
<accession>A0A7W8ZZJ9</accession>
<feature type="region of interest" description="Disordered" evidence="1">
    <location>
        <begin position="67"/>
        <end position="88"/>
    </location>
</feature>
<dbReference type="EMBL" id="JACHBQ010000001">
    <property type="protein sequence ID" value="MBB5642875.1"/>
    <property type="molecule type" value="Genomic_DNA"/>
</dbReference>
<evidence type="ECO:0000313" key="2">
    <source>
        <dbReference type="EMBL" id="MBB5642875.1"/>
    </source>
</evidence>
<protein>
    <submittedName>
        <fullName evidence="2">Uncharacterized protein</fullName>
    </submittedName>
</protein>
<comment type="caution">
    <text evidence="2">The sequence shown here is derived from an EMBL/GenBank/DDBJ whole genome shotgun (WGS) entry which is preliminary data.</text>
</comment>
<evidence type="ECO:0000256" key="1">
    <source>
        <dbReference type="SAM" id="MobiDB-lite"/>
    </source>
</evidence>
<reference evidence="2 3" key="1">
    <citation type="submission" date="2020-08" db="EMBL/GenBank/DDBJ databases">
        <title>Sequencing the genomes of 1000 actinobacteria strains.</title>
        <authorList>
            <person name="Klenk H.-P."/>
        </authorList>
    </citation>
    <scope>NUCLEOTIDE SEQUENCE [LARGE SCALE GENOMIC DNA]</scope>
    <source>
        <strain evidence="2 3">DSM 21065</strain>
    </source>
</reference>
<dbReference type="AlphaFoldDB" id="A0A7W8ZZJ9"/>
<evidence type="ECO:0000313" key="3">
    <source>
        <dbReference type="Proteomes" id="UP000561726"/>
    </source>
</evidence>
<sequence length="88" mass="9839">MEHNRAQRPSGRGKWTAWINRTLLPWIGPPPMGPYPVIVEAEVADRKAHSVCPICGALMSLHEVDRSGERTQIHHPTPEQVAERSALL</sequence>
<gene>
    <name evidence="2" type="ORF">BJ997_003423</name>
</gene>
<dbReference type="OrthoDB" id="4981253at2"/>
<proteinExistence type="predicted"/>
<organism evidence="2 3">
    <name type="scientific">Cryobacterium roopkundense</name>
    <dbReference type="NCBI Taxonomy" id="1001240"/>
    <lineage>
        <taxon>Bacteria</taxon>
        <taxon>Bacillati</taxon>
        <taxon>Actinomycetota</taxon>
        <taxon>Actinomycetes</taxon>
        <taxon>Micrococcales</taxon>
        <taxon>Microbacteriaceae</taxon>
        <taxon>Cryobacterium</taxon>
    </lineage>
</organism>
<dbReference type="Proteomes" id="UP000561726">
    <property type="component" value="Unassembled WGS sequence"/>
</dbReference>